<evidence type="ECO:0000256" key="3">
    <source>
        <dbReference type="ARBA" id="ARBA00022553"/>
    </source>
</evidence>
<keyword evidence="5" id="KW-0547">Nucleotide-binding</keyword>
<dbReference type="CDD" id="cd16917">
    <property type="entry name" value="HATPase_UhpB-NarQ-NarX-like"/>
    <property type="match status" value="1"/>
</dbReference>
<keyword evidence="3" id="KW-0597">Phosphoprotein</keyword>
<dbReference type="GO" id="GO:0000155">
    <property type="term" value="F:phosphorelay sensor kinase activity"/>
    <property type="evidence" value="ECO:0007669"/>
    <property type="project" value="InterPro"/>
</dbReference>
<dbReference type="Pfam" id="PF07730">
    <property type="entry name" value="HisKA_3"/>
    <property type="match status" value="1"/>
</dbReference>
<dbReference type="Gene3D" id="1.20.5.1930">
    <property type="match status" value="1"/>
</dbReference>
<evidence type="ECO:0000256" key="5">
    <source>
        <dbReference type="ARBA" id="ARBA00022741"/>
    </source>
</evidence>
<dbReference type="InterPro" id="IPR003594">
    <property type="entry name" value="HATPase_dom"/>
</dbReference>
<dbReference type="PANTHER" id="PTHR24421">
    <property type="entry name" value="NITRATE/NITRITE SENSOR PROTEIN NARX-RELATED"/>
    <property type="match status" value="1"/>
</dbReference>
<evidence type="ECO:0000313" key="10">
    <source>
        <dbReference type="EMBL" id="KPV43428.1"/>
    </source>
</evidence>
<dbReference type="RefSeq" id="WP_054969521.1">
    <property type="nucleotide sequence ID" value="NZ_LJCO01000051.1"/>
</dbReference>
<dbReference type="EC" id="2.7.13.3" evidence="2"/>
<evidence type="ECO:0000256" key="6">
    <source>
        <dbReference type="ARBA" id="ARBA00022777"/>
    </source>
</evidence>
<dbReference type="AlphaFoldDB" id="A0A0P9CK86"/>
<comment type="catalytic activity">
    <reaction evidence="1">
        <text>ATP + protein L-histidine = ADP + protein N-phospho-L-histidine.</text>
        <dbReference type="EC" id="2.7.13.3"/>
    </reaction>
</comment>
<dbReference type="Proteomes" id="UP000050482">
    <property type="component" value="Unassembled WGS sequence"/>
</dbReference>
<dbReference type="PANTHER" id="PTHR24421:SF10">
    <property type="entry name" value="NITRATE_NITRITE SENSOR PROTEIN NARQ"/>
    <property type="match status" value="1"/>
</dbReference>
<dbReference type="OrthoDB" id="9781904at2"/>
<keyword evidence="8" id="KW-0902">Two-component regulatory system</keyword>
<evidence type="ECO:0000256" key="8">
    <source>
        <dbReference type="ARBA" id="ARBA00023012"/>
    </source>
</evidence>
<sequence>MGYGELPTYDHMDLGIRLLEEERRRIARDLHDGPTQMLTNISMRLELLDHMMDTNPGAAKQELSRINNQVIQSINAVRRLLFDLRPIAVDEVGLIKAVEQLVEKYAREYELPVSLEVKHDIGRALSPAKQVALYRLIQEILNNIKKHAAATQITITFEQVGQSGVVSISDNGKGFDPSNIPAGHYGIVGIRERAAYMNGSLDIVSHIGRGSVFSVSVPLTS</sequence>
<protein>
    <recommendedName>
        <fullName evidence="2">histidine kinase</fullName>
        <ecNumber evidence="2">2.7.13.3</ecNumber>
    </recommendedName>
</protein>
<dbReference type="GO" id="GO:0016020">
    <property type="term" value="C:membrane"/>
    <property type="evidence" value="ECO:0007669"/>
    <property type="project" value="InterPro"/>
</dbReference>
<dbReference type="SUPFAM" id="SSF55874">
    <property type="entry name" value="ATPase domain of HSP90 chaperone/DNA topoisomerase II/histidine kinase"/>
    <property type="match status" value="1"/>
</dbReference>
<dbReference type="InterPro" id="IPR005467">
    <property type="entry name" value="His_kinase_dom"/>
</dbReference>
<dbReference type="GO" id="GO:0005524">
    <property type="term" value="F:ATP binding"/>
    <property type="evidence" value="ECO:0007669"/>
    <property type="project" value="UniProtKB-KW"/>
</dbReference>
<dbReference type="EMBL" id="LJCO01000051">
    <property type="protein sequence ID" value="KPV43428.1"/>
    <property type="molecule type" value="Genomic_DNA"/>
</dbReference>
<feature type="domain" description="Histidine kinase" evidence="9">
    <location>
        <begin position="29"/>
        <end position="221"/>
    </location>
</feature>
<reference evidence="10 11" key="1">
    <citation type="submission" date="2015-09" db="EMBL/GenBank/DDBJ databases">
        <title>Draft genome sequence of Alicyclobacillus ferrooxydans DSM 22381.</title>
        <authorList>
            <person name="Hemp J."/>
        </authorList>
    </citation>
    <scope>NUCLEOTIDE SEQUENCE [LARGE SCALE GENOMIC DNA]</scope>
    <source>
        <strain evidence="10 11">TC-34</strain>
    </source>
</reference>
<dbReference type="Pfam" id="PF02518">
    <property type="entry name" value="HATPase_c"/>
    <property type="match status" value="1"/>
</dbReference>
<comment type="caution">
    <text evidence="10">The sequence shown here is derived from an EMBL/GenBank/DDBJ whole genome shotgun (WGS) entry which is preliminary data.</text>
</comment>
<evidence type="ECO:0000313" key="11">
    <source>
        <dbReference type="Proteomes" id="UP000050482"/>
    </source>
</evidence>
<evidence type="ECO:0000256" key="1">
    <source>
        <dbReference type="ARBA" id="ARBA00000085"/>
    </source>
</evidence>
<keyword evidence="11" id="KW-1185">Reference proteome</keyword>
<dbReference type="InterPro" id="IPR050482">
    <property type="entry name" value="Sensor_HK_TwoCompSys"/>
</dbReference>
<evidence type="ECO:0000256" key="4">
    <source>
        <dbReference type="ARBA" id="ARBA00022679"/>
    </source>
</evidence>
<accession>A0A0P9CK86</accession>
<name>A0A0P9CK86_9BACL</name>
<evidence type="ECO:0000256" key="2">
    <source>
        <dbReference type="ARBA" id="ARBA00012438"/>
    </source>
</evidence>
<dbReference type="STRING" id="471514.AN477_12610"/>
<proteinExistence type="predicted"/>
<evidence type="ECO:0000256" key="7">
    <source>
        <dbReference type="ARBA" id="ARBA00022840"/>
    </source>
</evidence>
<dbReference type="InterPro" id="IPR011712">
    <property type="entry name" value="Sig_transdc_His_kin_sub3_dim/P"/>
</dbReference>
<gene>
    <name evidence="10" type="ORF">AN477_12610</name>
</gene>
<dbReference type="SMART" id="SM00387">
    <property type="entry name" value="HATPase_c"/>
    <property type="match status" value="1"/>
</dbReference>
<dbReference type="PATRIC" id="fig|471514.4.peg.1615"/>
<organism evidence="10 11">
    <name type="scientific">Alicyclobacillus ferrooxydans</name>
    <dbReference type="NCBI Taxonomy" id="471514"/>
    <lineage>
        <taxon>Bacteria</taxon>
        <taxon>Bacillati</taxon>
        <taxon>Bacillota</taxon>
        <taxon>Bacilli</taxon>
        <taxon>Bacillales</taxon>
        <taxon>Alicyclobacillaceae</taxon>
        <taxon>Alicyclobacillus</taxon>
    </lineage>
</organism>
<dbReference type="InterPro" id="IPR036890">
    <property type="entry name" value="HATPase_C_sf"/>
</dbReference>
<dbReference type="GO" id="GO:0046983">
    <property type="term" value="F:protein dimerization activity"/>
    <property type="evidence" value="ECO:0007669"/>
    <property type="project" value="InterPro"/>
</dbReference>
<dbReference type="Gene3D" id="3.30.565.10">
    <property type="entry name" value="Histidine kinase-like ATPase, C-terminal domain"/>
    <property type="match status" value="1"/>
</dbReference>
<evidence type="ECO:0000259" key="9">
    <source>
        <dbReference type="PROSITE" id="PS50109"/>
    </source>
</evidence>
<keyword evidence="4" id="KW-0808">Transferase</keyword>
<keyword evidence="7" id="KW-0067">ATP-binding</keyword>
<keyword evidence="6 10" id="KW-0418">Kinase</keyword>
<dbReference type="PROSITE" id="PS50109">
    <property type="entry name" value="HIS_KIN"/>
    <property type="match status" value="1"/>
</dbReference>